<feature type="region of interest" description="Disordered" evidence="1">
    <location>
        <begin position="124"/>
        <end position="227"/>
    </location>
</feature>
<evidence type="ECO:0000313" key="3">
    <source>
        <dbReference type="Proteomes" id="UP000521943"/>
    </source>
</evidence>
<proteinExistence type="predicted"/>
<feature type="compositionally biased region" description="Basic and acidic residues" evidence="1">
    <location>
        <begin position="16"/>
        <end position="33"/>
    </location>
</feature>
<dbReference type="AlphaFoldDB" id="A0A8H6IDG7"/>
<gene>
    <name evidence="2" type="ORF">DFP72DRAFT_840719</name>
</gene>
<name>A0A8H6IDG7_9AGAR</name>
<keyword evidence="3" id="KW-1185">Reference proteome</keyword>
<evidence type="ECO:0000256" key="1">
    <source>
        <dbReference type="SAM" id="MobiDB-lite"/>
    </source>
</evidence>
<evidence type="ECO:0000313" key="2">
    <source>
        <dbReference type="EMBL" id="KAF6763560.1"/>
    </source>
</evidence>
<protein>
    <submittedName>
        <fullName evidence="2">Uncharacterized protein</fullName>
    </submittedName>
</protein>
<comment type="caution">
    <text evidence="2">The sequence shown here is derived from an EMBL/GenBank/DDBJ whole genome shotgun (WGS) entry which is preliminary data.</text>
</comment>
<organism evidence="2 3">
    <name type="scientific">Ephemerocybe angulata</name>
    <dbReference type="NCBI Taxonomy" id="980116"/>
    <lineage>
        <taxon>Eukaryota</taxon>
        <taxon>Fungi</taxon>
        <taxon>Dikarya</taxon>
        <taxon>Basidiomycota</taxon>
        <taxon>Agaricomycotina</taxon>
        <taxon>Agaricomycetes</taxon>
        <taxon>Agaricomycetidae</taxon>
        <taxon>Agaricales</taxon>
        <taxon>Agaricineae</taxon>
        <taxon>Psathyrellaceae</taxon>
        <taxon>Ephemerocybe</taxon>
    </lineage>
</organism>
<feature type="compositionally biased region" description="Basic and acidic residues" evidence="1">
    <location>
        <begin position="73"/>
        <end position="89"/>
    </location>
</feature>
<feature type="compositionally biased region" description="Basic and acidic residues" evidence="1">
    <location>
        <begin position="41"/>
        <end position="65"/>
    </location>
</feature>
<accession>A0A8H6IDG7</accession>
<feature type="region of interest" description="Disordered" evidence="1">
    <location>
        <begin position="1"/>
        <end position="96"/>
    </location>
</feature>
<dbReference type="Proteomes" id="UP000521943">
    <property type="component" value="Unassembled WGS sequence"/>
</dbReference>
<feature type="compositionally biased region" description="Basic residues" evidence="1">
    <location>
        <begin position="1"/>
        <end position="15"/>
    </location>
</feature>
<reference evidence="2 3" key="1">
    <citation type="submission" date="2020-07" db="EMBL/GenBank/DDBJ databases">
        <title>Comparative genomics of pyrophilous fungi reveals a link between fire events and developmental genes.</title>
        <authorList>
            <consortium name="DOE Joint Genome Institute"/>
            <person name="Steindorff A.S."/>
            <person name="Carver A."/>
            <person name="Calhoun S."/>
            <person name="Stillman K."/>
            <person name="Liu H."/>
            <person name="Lipzen A."/>
            <person name="Pangilinan J."/>
            <person name="Labutti K."/>
            <person name="Bruns T.D."/>
            <person name="Grigoriev I.V."/>
        </authorList>
    </citation>
    <scope>NUCLEOTIDE SEQUENCE [LARGE SCALE GENOMIC DNA]</scope>
    <source>
        <strain evidence="2 3">CBS 144469</strain>
    </source>
</reference>
<sequence length="293" mass="33893">MARKQNSAPRKKPLHVRTEITEAERIERRREISRNSSRKFYYKDIMKSRERAAESSRKSRAEESTGKIQKRSRVSETDEERLERCREASRNSSMKHYKNCQAHLHISAPQEILKGLEQKVQSVLEDIEKDRGSHAPSTLKHNLNAGKQAALSTPSTPPRNRRTHRECTSPPHTPTFRQLAASSPDSSRSSSRSSLPALTPSPSPQFSPSRKRLPQLPPGPDWHDQHDQIFNSVNENEQDFLFGVWRGAEEMREGGSRDPWRELWNRSYRQEAITEGWFEHPGGRERLQNLYIP</sequence>
<dbReference type="EMBL" id="JACGCI010000005">
    <property type="protein sequence ID" value="KAF6763560.1"/>
    <property type="molecule type" value="Genomic_DNA"/>
</dbReference>
<feature type="compositionally biased region" description="Low complexity" evidence="1">
    <location>
        <begin position="179"/>
        <end position="198"/>
    </location>
</feature>